<comment type="caution">
    <text evidence="16">The sequence shown here is derived from an EMBL/GenBank/DDBJ whole genome shotgun (WGS) entry which is preliminary data.</text>
</comment>
<comment type="subcellular location">
    <subcellularLocation>
        <location evidence="1 10">Cell outer membrane</location>
        <topology evidence="1 10">Multi-pass membrane protein</topology>
    </subcellularLocation>
</comment>
<organism evidence="16 19">
    <name type="scientific">Neoroseomonas oryzicola</name>
    <dbReference type="NCBI Taxonomy" id="535904"/>
    <lineage>
        <taxon>Bacteria</taxon>
        <taxon>Pseudomonadati</taxon>
        <taxon>Pseudomonadota</taxon>
        <taxon>Alphaproteobacteria</taxon>
        <taxon>Acetobacterales</taxon>
        <taxon>Acetobacteraceae</taxon>
        <taxon>Neoroseomonas</taxon>
    </lineage>
</organism>
<keyword evidence="7 10" id="KW-0472">Membrane</keyword>
<evidence type="ECO:0000256" key="3">
    <source>
        <dbReference type="ARBA" id="ARBA00022448"/>
    </source>
</evidence>
<comment type="similarity">
    <text evidence="2 10 11">Belongs to the TonB-dependent receptor family.</text>
</comment>
<accession>A0A9X9WDI3</accession>
<proteinExistence type="inferred from homology"/>
<dbReference type="Pfam" id="PF00593">
    <property type="entry name" value="TonB_dep_Rec_b-barrel"/>
    <property type="match status" value="1"/>
</dbReference>
<keyword evidence="5 10" id="KW-0812">Transmembrane</keyword>
<reference evidence="16" key="3">
    <citation type="journal article" date="2021" name="Syst. Appl. Microbiol.">
        <title>Roseomonas hellenica sp. nov., isolated from roots of wild-growing Alkanna tinctoria.</title>
        <authorList>
            <person name="Rat A."/>
            <person name="Naranjo H.D."/>
            <person name="Lebbe L."/>
            <person name="Cnockaert M."/>
            <person name="Krigas N."/>
            <person name="Grigoriadou K."/>
            <person name="Maloupa E."/>
            <person name="Willems A."/>
        </authorList>
    </citation>
    <scope>NUCLEOTIDE SEQUENCE</scope>
    <source>
        <strain evidence="16">LMG 31161</strain>
    </source>
</reference>
<dbReference type="InterPro" id="IPR037066">
    <property type="entry name" value="Plug_dom_sf"/>
</dbReference>
<keyword evidence="9 10" id="KW-0998">Cell outer membrane</keyword>
<evidence type="ECO:0000256" key="11">
    <source>
        <dbReference type="RuleBase" id="RU003357"/>
    </source>
</evidence>
<evidence type="ECO:0000256" key="6">
    <source>
        <dbReference type="ARBA" id="ARBA00023077"/>
    </source>
</evidence>
<reference evidence="17 18" key="2">
    <citation type="submission" date="2020-02" db="EMBL/GenBank/DDBJ databases">
        <authorList>
            <person name="Sun Q."/>
            <person name="Inoue M."/>
        </authorList>
    </citation>
    <scope>NUCLEOTIDE SEQUENCE [LARGE SCALE GENOMIC DNA]</scope>
    <source>
        <strain evidence="17 18">KCTC 22478</strain>
    </source>
</reference>
<dbReference type="InterPro" id="IPR036942">
    <property type="entry name" value="Beta-barrel_TonB_sf"/>
</dbReference>
<keyword evidence="3 10" id="KW-0813">Transport</keyword>
<dbReference type="InterPro" id="IPR010105">
    <property type="entry name" value="TonB_sidphr_rcpt"/>
</dbReference>
<keyword evidence="13" id="KW-0732">Signal</keyword>
<dbReference type="Gene3D" id="2.40.170.20">
    <property type="entry name" value="TonB-dependent receptor, beta-barrel domain"/>
    <property type="match status" value="1"/>
</dbReference>
<evidence type="ECO:0000256" key="12">
    <source>
        <dbReference type="SAM" id="MobiDB-lite"/>
    </source>
</evidence>
<dbReference type="InterPro" id="IPR012910">
    <property type="entry name" value="Plug_dom"/>
</dbReference>
<dbReference type="PANTHER" id="PTHR32552">
    <property type="entry name" value="FERRICHROME IRON RECEPTOR-RELATED"/>
    <property type="match status" value="1"/>
</dbReference>
<evidence type="ECO:0000313" key="19">
    <source>
        <dbReference type="Proteomes" id="UP001138708"/>
    </source>
</evidence>
<dbReference type="CDD" id="cd01347">
    <property type="entry name" value="ligand_gated_channel"/>
    <property type="match status" value="1"/>
</dbReference>
<evidence type="ECO:0000256" key="5">
    <source>
        <dbReference type="ARBA" id="ARBA00022692"/>
    </source>
</evidence>
<dbReference type="InterPro" id="IPR000531">
    <property type="entry name" value="Beta-barrel_TonB"/>
</dbReference>
<keyword evidence="18" id="KW-1185">Reference proteome</keyword>
<dbReference type="GO" id="GO:0009279">
    <property type="term" value="C:cell outer membrane"/>
    <property type="evidence" value="ECO:0007669"/>
    <property type="project" value="UniProtKB-SubCell"/>
</dbReference>
<dbReference type="Proteomes" id="UP001138708">
    <property type="component" value="Unassembled WGS sequence"/>
</dbReference>
<protein>
    <submittedName>
        <fullName evidence="16">TonB-dependent siderophore receptor</fullName>
    </submittedName>
</protein>
<dbReference type="SUPFAM" id="SSF56935">
    <property type="entry name" value="Porins"/>
    <property type="match status" value="1"/>
</dbReference>
<dbReference type="GO" id="GO:0038023">
    <property type="term" value="F:signaling receptor activity"/>
    <property type="evidence" value="ECO:0007669"/>
    <property type="project" value="InterPro"/>
</dbReference>
<dbReference type="AlphaFoldDB" id="A0A9X9WDI3"/>
<evidence type="ECO:0000256" key="8">
    <source>
        <dbReference type="ARBA" id="ARBA00023170"/>
    </source>
</evidence>
<reference evidence="16" key="1">
    <citation type="submission" date="2020-01" db="EMBL/GenBank/DDBJ databases">
        <authorList>
            <person name="Rat A."/>
        </authorList>
    </citation>
    <scope>NUCLEOTIDE SEQUENCE</scope>
    <source>
        <strain evidence="16">LMG 31161</strain>
    </source>
</reference>
<dbReference type="NCBIfam" id="TIGR01783">
    <property type="entry name" value="TonB-siderophor"/>
    <property type="match status" value="1"/>
</dbReference>
<dbReference type="Proteomes" id="UP000746741">
    <property type="component" value="Unassembled WGS sequence"/>
</dbReference>
<dbReference type="EMBL" id="JAAVUP010000003">
    <property type="protein sequence ID" value="NKE17582.1"/>
    <property type="molecule type" value="Genomic_DNA"/>
</dbReference>
<dbReference type="PROSITE" id="PS52016">
    <property type="entry name" value="TONB_DEPENDENT_REC_3"/>
    <property type="match status" value="1"/>
</dbReference>
<evidence type="ECO:0000256" key="9">
    <source>
        <dbReference type="ARBA" id="ARBA00023237"/>
    </source>
</evidence>
<dbReference type="Pfam" id="PF07715">
    <property type="entry name" value="Plug"/>
    <property type="match status" value="1"/>
</dbReference>
<evidence type="ECO:0000256" key="13">
    <source>
        <dbReference type="SAM" id="SignalP"/>
    </source>
</evidence>
<sequence>MSLRLQAPALRAPTIGLVGIGLVGGSAAAFAQEDPSAAAGGGTAQLPEMSVQGSAPNPYRADSTPLPRSPFTAADAPQTVNVVPRIVMDERAATTVREALRNVTGISLAAGEGGFSGDNLTLRGFSARSDFFIDGIRDFGQYTRDSFFLESVEVLKGPSSIMFGRGSTGGVINQITRLPLATTQGEVWLSAYSPSGVRGTADVNVRAGEVAARMAVMATHIDASGRDNVSNSRWGVFPSVTFGMGTPTTLTLSWLHQEETNMPDFGVPYYQGRPLRVATNTFYGLNQTDNEHTLTDVVTATLRHEFQEGVSVSNTTRWANYGRQVSATAPRLVASTVANGITAASLVTRQPQVRSGYDSILVNQTEGQFTFETGGGLLHTVVAGIEFGRESSELVRYGQTGRPQASLLFPDFYDSGNIRQTFTSDIKTVANTFSVYAVDRIRMGELFEVMLGGRWDSFEAEQENRASGLTYNRTDREGTWRAAFIFKPTPEIRTYISGGTSFNPSAESLTLAANNAALPPETATTYEVGGSWNLMDGLRLQGSVFRIEKRNARTSDPANDTLQVLDGVVRVDGFEISATGQITPEWNIMVGYTRLNSEIVESNNANEVGKEFANVAPNTASLWTTYNFPMGIQLGGGLSYVDRRYGNTSNTVMVPAYTRFDAAIAWQPQDGALRGLRFQLNALNIGDSRTYDTVYTGHVVPGVGRTFVASVQATF</sequence>
<evidence type="ECO:0000313" key="18">
    <source>
        <dbReference type="Proteomes" id="UP000746741"/>
    </source>
</evidence>
<evidence type="ECO:0000256" key="4">
    <source>
        <dbReference type="ARBA" id="ARBA00022452"/>
    </source>
</evidence>
<keyword evidence="8 16" id="KW-0675">Receptor</keyword>
<evidence type="ECO:0000256" key="2">
    <source>
        <dbReference type="ARBA" id="ARBA00009810"/>
    </source>
</evidence>
<evidence type="ECO:0000313" key="17">
    <source>
        <dbReference type="EMBL" id="NKE17582.1"/>
    </source>
</evidence>
<dbReference type="GO" id="GO:0015891">
    <property type="term" value="P:siderophore transport"/>
    <property type="evidence" value="ECO:0007669"/>
    <property type="project" value="InterPro"/>
</dbReference>
<evidence type="ECO:0000256" key="7">
    <source>
        <dbReference type="ARBA" id="ARBA00023136"/>
    </source>
</evidence>
<keyword evidence="6 11" id="KW-0798">TonB box</keyword>
<feature type="domain" description="TonB-dependent receptor-like beta-barrel" evidence="14">
    <location>
        <begin position="247"/>
        <end position="685"/>
    </location>
</feature>
<dbReference type="Gene3D" id="2.170.130.10">
    <property type="entry name" value="TonB-dependent receptor, plug domain"/>
    <property type="match status" value="1"/>
</dbReference>
<feature type="signal peptide" evidence="13">
    <location>
        <begin position="1"/>
        <end position="31"/>
    </location>
</feature>
<evidence type="ECO:0000259" key="14">
    <source>
        <dbReference type="Pfam" id="PF00593"/>
    </source>
</evidence>
<gene>
    <name evidence="17" type="ORF">GWK15_11565</name>
    <name evidence="16" type="ORF">GXW75_03960</name>
</gene>
<dbReference type="RefSeq" id="WP_168041496.1">
    <property type="nucleotide sequence ID" value="NZ_JAAEDK010000007.1"/>
</dbReference>
<evidence type="ECO:0000259" key="15">
    <source>
        <dbReference type="Pfam" id="PF07715"/>
    </source>
</evidence>
<feature type="chain" id="PRO_5040756292" evidence="13">
    <location>
        <begin position="32"/>
        <end position="715"/>
    </location>
</feature>
<feature type="region of interest" description="Disordered" evidence="12">
    <location>
        <begin position="36"/>
        <end position="73"/>
    </location>
</feature>
<dbReference type="InterPro" id="IPR039426">
    <property type="entry name" value="TonB-dep_rcpt-like"/>
</dbReference>
<evidence type="ECO:0000256" key="1">
    <source>
        <dbReference type="ARBA" id="ARBA00004571"/>
    </source>
</evidence>
<evidence type="ECO:0000256" key="10">
    <source>
        <dbReference type="PROSITE-ProRule" id="PRU01360"/>
    </source>
</evidence>
<dbReference type="PANTHER" id="PTHR32552:SF83">
    <property type="entry name" value="BLR3904 PROTEIN"/>
    <property type="match status" value="1"/>
</dbReference>
<evidence type="ECO:0000313" key="16">
    <source>
        <dbReference type="EMBL" id="MBR0658393.1"/>
    </source>
</evidence>
<name>A0A9X9WDI3_9PROT</name>
<dbReference type="EMBL" id="JAAEDK010000007">
    <property type="protein sequence ID" value="MBR0658393.1"/>
    <property type="molecule type" value="Genomic_DNA"/>
</dbReference>
<keyword evidence="4 10" id="KW-1134">Transmembrane beta strand</keyword>
<dbReference type="GO" id="GO:0015344">
    <property type="term" value="F:siderophore uptake transmembrane transporter activity"/>
    <property type="evidence" value="ECO:0007669"/>
    <property type="project" value="TreeGrafter"/>
</dbReference>
<feature type="domain" description="TonB-dependent receptor plug" evidence="15">
    <location>
        <begin position="74"/>
        <end position="171"/>
    </location>
</feature>